<keyword evidence="2" id="KW-1185">Reference proteome</keyword>
<evidence type="ECO:0000313" key="2">
    <source>
        <dbReference type="Proteomes" id="UP000184038"/>
    </source>
</evidence>
<name>A0A1M7JIX2_9FIRM</name>
<accession>A0A1M7JIX2</accession>
<gene>
    <name evidence="1" type="ORF">SAMN02746066_02306</name>
</gene>
<organism evidence="1 2">
    <name type="scientific">Anaerosporobacter mobilis DSM 15930</name>
    <dbReference type="NCBI Taxonomy" id="1120996"/>
    <lineage>
        <taxon>Bacteria</taxon>
        <taxon>Bacillati</taxon>
        <taxon>Bacillota</taxon>
        <taxon>Clostridia</taxon>
        <taxon>Lachnospirales</taxon>
        <taxon>Lachnospiraceae</taxon>
        <taxon>Anaerosporobacter</taxon>
    </lineage>
</organism>
<sequence>MKKMIYGTCIVSIGEVMKCEIGDFSLIMDAFERIQNIEENSSRYTVVKSNCKIT</sequence>
<dbReference type="EMBL" id="FRCP01000011">
    <property type="protein sequence ID" value="SHM52841.1"/>
    <property type="molecule type" value="Genomic_DNA"/>
</dbReference>
<proteinExistence type="predicted"/>
<protein>
    <submittedName>
        <fullName evidence="1">Uncharacterized protein</fullName>
    </submittedName>
</protein>
<evidence type="ECO:0000313" key="1">
    <source>
        <dbReference type="EMBL" id="SHM52841.1"/>
    </source>
</evidence>
<dbReference type="STRING" id="1120996.SAMN02746066_02306"/>
<dbReference type="Proteomes" id="UP000184038">
    <property type="component" value="Unassembled WGS sequence"/>
</dbReference>
<reference evidence="1 2" key="1">
    <citation type="submission" date="2016-11" db="EMBL/GenBank/DDBJ databases">
        <authorList>
            <person name="Jaros S."/>
            <person name="Januszkiewicz K."/>
            <person name="Wedrychowicz H."/>
        </authorList>
    </citation>
    <scope>NUCLEOTIDE SEQUENCE [LARGE SCALE GENOMIC DNA]</scope>
    <source>
        <strain evidence="1 2">DSM 15930</strain>
    </source>
</reference>
<dbReference type="AlphaFoldDB" id="A0A1M7JIX2"/>
<dbReference type="RefSeq" id="WP_170865481.1">
    <property type="nucleotide sequence ID" value="NZ_FRCP01000011.1"/>
</dbReference>